<feature type="chain" id="PRO_5021937691" description="NIPSNAP domain-containing protein" evidence="1">
    <location>
        <begin position="27"/>
        <end position="264"/>
    </location>
</feature>
<evidence type="ECO:0000259" key="2">
    <source>
        <dbReference type="Pfam" id="PF07978"/>
    </source>
</evidence>
<proteinExistence type="predicted"/>
<sequence length="264" mass="29605" precursor="true">MNVSRFPLVVALAALSVFAVGSKAQAQSDAKQQYVEVRTYHLGENGDAKAVDQYLSMALLPALNRQGIRPVGVFTQAPADKNEQKIVVVTIPYDSADQMTKVAMELQGDKRYQADAESYLNREPRDAPFARISSELLVGMKCWPEVTVEKNVLENKDRVYELRLYESANERRGNLKVEMFNNGEVPIFLDCGITPIFIGQALIGPQTPNLTYLTVYPNEEARGKAWDAFRVHPDWQVLKKVAKYKGTVSKIDLFVLQPAAYSQM</sequence>
<dbReference type="InterPro" id="IPR012577">
    <property type="entry name" value="NIPSNAP"/>
</dbReference>
<name>A0A517SPT8_9BACT</name>
<dbReference type="Proteomes" id="UP000315003">
    <property type="component" value="Chromosome"/>
</dbReference>
<feature type="domain" description="NIPSNAP" evidence="2">
    <location>
        <begin position="160"/>
        <end position="263"/>
    </location>
</feature>
<accession>A0A517SPT8</accession>
<dbReference type="InterPro" id="IPR011008">
    <property type="entry name" value="Dimeric_a/b-barrel"/>
</dbReference>
<dbReference type="Pfam" id="PF07978">
    <property type="entry name" value="NIPSNAP"/>
    <property type="match status" value="1"/>
</dbReference>
<dbReference type="RefSeq" id="WP_145269079.1">
    <property type="nucleotide sequence ID" value="NZ_CP036272.1"/>
</dbReference>
<dbReference type="AlphaFoldDB" id="A0A517SPT8"/>
<evidence type="ECO:0000313" key="3">
    <source>
        <dbReference type="EMBL" id="QDT58138.1"/>
    </source>
</evidence>
<keyword evidence="1" id="KW-0732">Signal</keyword>
<organism evidence="3 4">
    <name type="scientific">Stieleria bergensis</name>
    <dbReference type="NCBI Taxonomy" id="2528025"/>
    <lineage>
        <taxon>Bacteria</taxon>
        <taxon>Pseudomonadati</taxon>
        <taxon>Planctomycetota</taxon>
        <taxon>Planctomycetia</taxon>
        <taxon>Pirellulales</taxon>
        <taxon>Pirellulaceae</taxon>
        <taxon>Stieleria</taxon>
    </lineage>
</organism>
<evidence type="ECO:0000256" key="1">
    <source>
        <dbReference type="SAM" id="SignalP"/>
    </source>
</evidence>
<dbReference type="SUPFAM" id="SSF54909">
    <property type="entry name" value="Dimeric alpha+beta barrel"/>
    <property type="match status" value="1"/>
</dbReference>
<dbReference type="OrthoDB" id="9809695at2"/>
<feature type="signal peptide" evidence="1">
    <location>
        <begin position="1"/>
        <end position="26"/>
    </location>
</feature>
<evidence type="ECO:0000313" key="4">
    <source>
        <dbReference type="Proteomes" id="UP000315003"/>
    </source>
</evidence>
<gene>
    <name evidence="3" type="ORF">SV7mr_06270</name>
</gene>
<dbReference type="EMBL" id="CP036272">
    <property type="protein sequence ID" value="QDT58138.1"/>
    <property type="molecule type" value="Genomic_DNA"/>
</dbReference>
<protein>
    <recommendedName>
        <fullName evidence="2">NIPSNAP domain-containing protein</fullName>
    </recommendedName>
</protein>
<keyword evidence="4" id="KW-1185">Reference proteome</keyword>
<reference evidence="3 4" key="1">
    <citation type="submission" date="2019-02" db="EMBL/GenBank/DDBJ databases">
        <title>Deep-cultivation of Planctomycetes and their phenomic and genomic characterization uncovers novel biology.</title>
        <authorList>
            <person name="Wiegand S."/>
            <person name="Jogler M."/>
            <person name="Boedeker C."/>
            <person name="Pinto D."/>
            <person name="Vollmers J."/>
            <person name="Rivas-Marin E."/>
            <person name="Kohn T."/>
            <person name="Peeters S.H."/>
            <person name="Heuer A."/>
            <person name="Rast P."/>
            <person name="Oberbeckmann S."/>
            <person name="Bunk B."/>
            <person name="Jeske O."/>
            <person name="Meyerdierks A."/>
            <person name="Storesund J.E."/>
            <person name="Kallscheuer N."/>
            <person name="Luecker S."/>
            <person name="Lage O.M."/>
            <person name="Pohl T."/>
            <person name="Merkel B.J."/>
            <person name="Hornburger P."/>
            <person name="Mueller R.-W."/>
            <person name="Bruemmer F."/>
            <person name="Labrenz M."/>
            <person name="Spormann A.M."/>
            <person name="Op den Camp H."/>
            <person name="Overmann J."/>
            <person name="Amann R."/>
            <person name="Jetten M.S.M."/>
            <person name="Mascher T."/>
            <person name="Medema M.H."/>
            <person name="Devos D.P."/>
            <person name="Kaster A.-K."/>
            <person name="Ovreas L."/>
            <person name="Rohde M."/>
            <person name="Galperin M.Y."/>
            <person name="Jogler C."/>
        </authorList>
    </citation>
    <scope>NUCLEOTIDE SEQUENCE [LARGE SCALE GENOMIC DNA]</scope>
    <source>
        <strain evidence="3 4">SV_7m_r</strain>
    </source>
</reference>
<dbReference type="Gene3D" id="3.30.70.100">
    <property type="match status" value="2"/>
</dbReference>